<feature type="domain" description="Acyltransferase MbtK/IucB-like conserved" evidence="6">
    <location>
        <begin position="9"/>
        <end position="57"/>
    </location>
</feature>
<keyword evidence="8" id="KW-1185">Reference proteome</keyword>
<evidence type="ECO:0000256" key="5">
    <source>
        <dbReference type="ARBA" id="ARBA00031122"/>
    </source>
</evidence>
<comment type="similarity">
    <text evidence="3">Belongs to the IucA/IucC family.</text>
</comment>
<evidence type="ECO:0000256" key="2">
    <source>
        <dbReference type="ARBA" id="ARBA00005102"/>
    </source>
</evidence>
<dbReference type="InterPro" id="IPR007310">
    <property type="entry name" value="Aerobactin_biosyn_IucA/IucC_N"/>
</dbReference>
<dbReference type="RefSeq" id="WP_134520968.1">
    <property type="nucleotide sequence ID" value="NZ_SOHE01000083.1"/>
</dbReference>
<dbReference type="InterPro" id="IPR016181">
    <property type="entry name" value="Acyl_CoA_acyltransferase"/>
</dbReference>
<dbReference type="EMBL" id="SOHE01000083">
    <property type="protein sequence ID" value="TFD45603.1"/>
    <property type="molecule type" value="Genomic_DNA"/>
</dbReference>
<dbReference type="PANTHER" id="PTHR34384">
    <property type="entry name" value="L-2,3-DIAMINOPROPANOATE--CITRATE LIGASE"/>
    <property type="match status" value="1"/>
</dbReference>
<dbReference type="OrthoDB" id="495728at2"/>
<dbReference type="PANTHER" id="PTHR34384:SF6">
    <property type="entry name" value="STAPHYLOFERRIN B SYNTHASE"/>
    <property type="match status" value="1"/>
</dbReference>
<keyword evidence="7" id="KW-0808">Transferase</keyword>
<dbReference type="GO" id="GO:0019290">
    <property type="term" value="P:siderophore biosynthetic process"/>
    <property type="evidence" value="ECO:0007669"/>
    <property type="project" value="InterPro"/>
</dbReference>
<organism evidence="7 8">
    <name type="scientific">Cryobacterium frigoriphilum</name>
    <dbReference type="NCBI Taxonomy" id="1259150"/>
    <lineage>
        <taxon>Bacteria</taxon>
        <taxon>Bacillati</taxon>
        <taxon>Actinomycetota</taxon>
        <taxon>Actinomycetes</taxon>
        <taxon>Micrococcales</taxon>
        <taxon>Microbacteriaceae</taxon>
        <taxon>Cryobacterium</taxon>
    </lineage>
</organism>
<comment type="pathway">
    <text evidence="2">Siderophore biosynthesis; mycobactin biosynthesis.</text>
</comment>
<dbReference type="InterPro" id="IPR022770">
    <property type="entry name" value="IucA/IucC-like_C"/>
</dbReference>
<dbReference type="InterPro" id="IPR037455">
    <property type="entry name" value="LucA/IucC-like"/>
</dbReference>
<reference evidence="7 8" key="1">
    <citation type="submission" date="2019-03" db="EMBL/GenBank/DDBJ databases">
        <title>Genomics of glacier-inhabiting Cryobacterium strains.</title>
        <authorList>
            <person name="Liu Q."/>
            <person name="Xin Y.-H."/>
        </authorList>
    </citation>
    <scope>NUCLEOTIDE SEQUENCE [LARGE SCALE GENOMIC DNA]</scope>
    <source>
        <strain evidence="7 8">Hh14</strain>
    </source>
</reference>
<dbReference type="SUPFAM" id="SSF55729">
    <property type="entry name" value="Acyl-CoA N-acyltransferases (Nat)"/>
    <property type="match status" value="1"/>
</dbReference>
<dbReference type="GO" id="GO:0016881">
    <property type="term" value="F:acid-amino acid ligase activity"/>
    <property type="evidence" value="ECO:0007669"/>
    <property type="project" value="UniProtKB-ARBA"/>
</dbReference>
<dbReference type="Gene3D" id="1.10.510.40">
    <property type="match status" value="1"/>
</dbReference>
<dbReference type="Pfam" id="PF06276">
    <property type="entry name" value="FhuF"/>
    <property type="match status" value="1"/>
</dbReference>
<dbReference type="Pfam" id="PF13523">
    <property type="entry name" value="Acetyltransf_8"/>
    <property type="match status" value="1"/>
</dbReference>
<dbReference type="UniPathway" id="UPA00011"/>
<sequence>MTAPTFTFRPVDAEQDARLLHGWVTEERARFWGMLSATEVEVGAMYAQIAASPTHHALLGCRHGVPLFLMERYDPAADPIGALYPHRRGDVGMHLLVAPIAAGDAPIPGFTREIMRAVQAHLFADPTVRRLVVEPDVRNSRILALNTACGFERVSIVQLPDKLAWLSVCERDVTPSHLSPERWAAATRDLLRKTISEFSHERLLAPEHVGPVSVGPEHVGPEHVGPGHTGTAASDDYRITSDDGRSEYCFTATRRALNHWSIAGQSIRRRRDGEPAELDLLAFVTEFREQVGISDEVLPVYLEELSSTLASACYKLENSRTSAAQLATAPRAGEHPLDYGQRIERAMTEGHPCFVACNGRLGLGLADYRRFAPETGAPVTLDWLAVRRCHAVFTASAGLGYEHHLEAELDADTRHRFAAILADAGLAVTDYLLMPVHPWQWQHKLAITFAAEVARQNIVYLGSGTDRYQAQQSIRTFFNLDRPERCYVKTALSVLNMGFMRGLSPQYMRDTPAINDWLGTLVAGDPQLQRVGFGILREVAAIGYHNATFEAATPVGSPYGQMLSALWRESPLPHLEAGQVTATMASLLHLDHNGDAFVSALIAQSGLTPAAWLAAYLRAYLVPLVHCLAAYELAFMPHGENVILVLENGVPVRILMKDIAEEIVVMGQRMPLPPAAARIRIAVPAEEQVLTIFTDVFDCFFRFLAATLADEGQLPEQEFWRLVAETTSDYQAGAPEFATVFARHDLFAAEFPLSCLNRLQLRNNRKMLDLADPSASLQLAGTLVNPIARFRRPSVT</sequence>
<evidence type="ECO:0000256" key="1">
    <source>
        <dbReference type="ARBA" id="ARBA00003818"/>
    </source>
</evidence>
<evidence type="ECO:0000256" key="3">
    <source>
        <dbReference type="ARBA" id="ARBA00007832"/>
    </source>
</evidence>
<evidence type="ECO:0000259" key="6">
    <source>
        <dbReference type="SMART" id="SM01006"/>
    </source>
</evidence>
<comment type="function">
    <text evidence="1">Acyltransferase required for the direct transfer of medium- to long-chain fatty acyl moieties from a carrier protein (MbtL) on to the epsilon-amino group of lysine residue in the mycobactin core.</text>
</comment>
<dbReference type="Proteomes" id="UP000297447">
    <property type="component" value="Unassembled WGS sequence"/>
</dbReference>
<dbReference type="SMART" id="SM01006">
    <property type="entry name" value="AlcB"/>
    <property type="match status" value="1"/>
</dbReference>
<dbReference type="AlphaFoldDB" id="A0A4R8ZU24"/>
<proteinExistence type="inferred from homology"/>
<dbReference type="Pfam" id="PF04183">
    <property type="entry name" value="IucA_IucC"/>
    <property type="match status" value="1"/>
</dbReference>
<dbReference type="Gene3D" id="3.40.630.30">
    <property type="match status" value="1"/>
</dbReference>
<dbReference type="Gene3D" id="3.30.310.280">
    <property type="match status" value="1"/>
</dbReference>
<comment type="caution">
    <text evidence="7">The sequence shown here is derived from an EMBL/GenBank/DDBJ whole genome shotgun (WGS) entry which is preliminary data.</text>
</comment>
<protein>
    <recommendedName>
        <fullName evidence="4">Lysine N-acyltransferase MbtK</fullName>
    </recommendedName>
    <alternativeName>
        <fullName evidence="5">Mycobactin synthase protein K</fullName>
    </alternativeName>
</protein>
<dbReference type="GO" id="GO:0016746">
    <property type="term" value="F:acyltransferase activity"/>
    <property type="evidence" value="ECO:0007669"/>
    <property type="project" value="InterPro"/>
</dbReference>
<evidence type="ECO:0000313" key="8">
    <source>
        <dbReference type="Proteomes" id="UP000297447"/>
    </source>
</evidence>
<evidence type="ECO:0000313" key="7">
    <source>
        <dbReference type="EMBL" id="TFD45603.1"/>
    </source>
</evidence>
<dbReference type="InterPro" id="IPR019432">
    <property type="entry name" value="Acyltransferase_MbtK/IucB-like"/>
</dbReference>
<name>A0A4R8ZU24_9MICO</name>
<dbReference type="Gene3D" id="6.10.250.3370">
    <property type="match status" value="1"/>
</dbReference>
<evidence type="ECO:0000256" key="4">
    <source>
        <dbReference type="ARBA" id="ARBA00020586"/>
    </source>
</evidence>
<gene>
    <name evidence="7" type="ORF">E3T55_18245</name>
</gene>
<accession>A0A4R8ZU24</accession>